<accession>U2V7M8</accession>
<reference evidence="1 2" key="1">
    <citation type="submission" date="2013-08" db="EMBL/GenBank/DDBJ databases">
        <authorList>
            <person name="Durkin A.S."/>
            <person name="Haft D.R."/>
            <person name="McCorrison J."/>
            <person name="Torralba M."/>
            <person name="Gillis M."/>
            <person name="Haft D.H."/>
            <person name="Methe B."/>
            <person name="Sutton G."/>
            <person name="Nelson K.E."/>
        </authorList>
    </citation>
    <scope>NUCLEOTIDE SEQUENCE [LARGE SCALE GENOMIC DNA]</scope>
    <source>
        <strain evidence="1 2">F0195</strain>
    </source>
</reference>
<dbReference type="Proteomes" id="UP000016638">
    <property type="component" value="Unassembled WGS sequence"/>
</dbReference>
<dbReference type="EMBL" id="AWEZ01000043">
    <property type="protein sequence ID" value="ERL08636.1"/>
    <property type="molecule type" value="Genomic_DNA"/>
</dbReference>
<organism evidence="1 2">
    <name type="scientific">Olsenella profusa F0195</name>
    <dbReference type="NCBI Taxonomy" id="1125712"/>
    <lineage>
        <taxon>Bacteria</taxon>
        <taxon>Bacillati</taxon>
        <taxon>Actinomycetota</taxon>
        <taxon>Coriobacteriia</taxon>
        <taxon>Coriobacteriales</taxon>
        <taxon>Atopobiaceae</taxon>
        <taxon>Olsenella</taxon>
    </lineage>
</organism>
<protein>
    <submittedName>
        <fullName evidence="1">Uncharacterized protein</fullName>
    </submittedName>
</protein>
<keyword evidence="2" id="KW-1185">Reference proteome</keyword>
<comment type="caution">
    <text evidence="1">The sequence shown here is derived from an EMBL/GenBank/DDBJ whole genome shotgun (WGS) entry which is preliminary data.</text>
</comment>
<evidence type="ECO:0000313" key="1">
    <source>
        <dbReference type="EMBL" id="ERL08636.1"/>
    </source>
</evidence>
<gene>
    <name evidence="1" type="ORF">HMPREF1316_0428</name>
</gene>
<evidence type="ECO:0000313" key="2">
    <source>
        <dbReference type="Proteomes" id="UP000016638"/>
    </source>
</evidence>
<proteinExistence type="predicted"/>
<dbReference type="PATRIC" id="fig|1125712.3.peg.1051"/>
<dbReference type="AlphaFoldDB" id="U2V7M8"/>
<sequence>MKLGLIYATSSVLKDLTVNHCDEAHDACAPHLPTDMKTSEQGQ</sequence>
<name>U2V7M8_9ACTN</name>